<proteinExistence type="inferred from homology"/>
<keyword evidence="6 9" id="KW-0560">Oxidoreductase</keyword>
<dbReference type="AlphaFoldDB" id="A0A8X6Y971"/>
<evidence type="ECO:0000313" key="13">
    <source>
        <dbReference type="Proteomes" id="UP000886998"/>
    </source>
</evidence>
<evidence type="ECO:0000256" key="7">
    <source>
        <dbReference type="ARBA" id="ARBA00023157"/>
    </source>
</evidence>
<evidence type="ECO:0000256" key="8">
    <source>
        <dbReference type="ARBA" id="ARBA00023284"/>
    </source>
</evidence>
<dbReference type="PRINTS" id="PR00469">
    <property type="entry name" value="PNDRDTASEII"/>
</dbReference>
<dbReference type="GO" id="GO:0019430">
    <property type="term" value="P:removal of superoxide radicals"/>
    <property type="evidence" value="ECO:0007669"/>
    <property type="project" value="UniProtKB-UniRule"/>
</dbReference>
<dbReference type="Gene3D" id="3.40.30.10">
    <property type="entry name" value="Glutaredoxin"/>
    <property type="match status" value="1"/>
</dbReference>
<dbReference type="EMBL" id="BMAV01015538">
    <property type="protein sequence ID" value="GFY65324.1"/>
    <property type="molecule type" value="Genomic_DNA"/>
</dbReference>
<comment type="subcellular location">
    <subcellularLocation>
        <location evidence="1">Cytoplasm</location>
    </subcellularLocation>
</comment>
<dbReference type="CDD" id="cd03015">
    <property type="entry name" value="PRX_Typ2cys"/>
    <property type="match status" value="1"/>
</dbReference>
<dbReference type="Gene3D" id="3.50.50.60">
    <property type="entry name" value="FAD/NAD(P)-binding domain"/>
    <property type="match status" value="2"/>
</dbReference>
<dbReference type="SUPFAM" id="SSF51905">
    <property type="entry name" value="FAD/NAD(P)-binding domain"/>
    <property type="match status" value="1"/>
</dbReference>
<comment type="cofactor">
    <cofactor evidence="10">
        <name>FAD</name>
        <dbReference type="ChEBI" id="CHEBI:57692"/>
    </cofactor>
    <text evidence="10">Binds 1 FAD per subunit.</text>
</comment>
<dbReference type="SUPFAM" id="SSF52833">
    <property type="entry name" value="Thioredoxin-like"/>
    <property type="match status" value="1"/>
</dbReference>
<dbReference type="EC" id="1.8.1.9" evidence="9"/>
<dbReference type="PRINTS" id="PR00368">
    <property type="entry name" value="FADPNR"/>
</dbReference>
<dbReference type="InterPro" id="IPR036188">
    <property type="entry name" value="FAD/NAD-bd_sf"/>
</dbReference>
<dbReference type="NCBIfam" id="TIGR01292">
    <property type="entry name" value="TRX_reduct"/>
    <property type="match status" value="1"/>
</dbReference>
<keyword evidence="5 9" id="KW-0274">FAD</keyword>
<evidence type="ECO:0000256" key="6">
    <source>
        <dbReference type="ARBA" id="ARBA00023002"/>
    </source>
</evidence>
<keyword evidence="3" id="KW-0963">Cytoplasm</keyword>
<dbReference type="PANTHER" id="PTHR48105">
    <property type="entry name" value="THIOREDOXIN REDUCTASE 1-RELATED-RELATED"/>
    <property type="match status" value="1"/>
</dbReference>
<comment type="subunit">
    <text evidence="9">Homodimer.</text>
</comment>
<gene>
    <name evidence="12" type="primary">trxB</name>
    <name evidence="12" type="ORF">TNIN_38261</name>
</gene>
<comment type="similarity">
    <text evidence="2 9">Belongs to the class-II pyridine nucleotide-disulfide oxidoreductase family.</text>
</comment>
<reference evidence="12" key="1">
    <citation type="submission" date="2020-08" db="EMBL/GenBank/DDBJ databases">
        <title>Multicomponent nature underlies the extraordinary mechanical properties of spider dragline silk.</title>
        <authorList>
            <person name="Kono N."/>
            <person name="Nakamura H."/>
            <person name="Mori M."/>
            <person name="Yoshida Y."/>
            <person name="Ohtoshi R."/>
            <person name="Malay A.D."/>
            <person name="Moran D.A.P."/>
            <person name="Tomita M."/>
            <person name="Numata K."/>
            <person name="Arakawa K."/>
        </authorList>
    </citation>
    <scope>NUCLEOTIDE SEQUENCE</scope>
</reference>
<evidence type="ECO:0000256" key="1">
    <source>
        <dbReference type="ARBA" id="ARBA00004496"/>
    </source>
</evidence>
<accession>A0A8X6Y971</accession>
<keyword evidence="13" id="KW-1185">Reference proteome</keyword>
<dbReference type="Pfam" id="PF00578">
    <property type="entry name" value="AhpC-TSA"/>
    <property type="match status" value="1"/>
</dbReference>
<dbReference type="InterPro" id="IPR013766">
    <property type="entry name" value="Thioredoxin_domain"/>
</dbReference>
<keyword evidence="7" id="KW-1015">Disulfide bond</keyword>
<evidence type="ECO:0000313" key="12">
    <source>
        <dbReference type="EMBL" id="GFY65324.1"/>
    </source>
</evidence>
<keyword evidence="10" id="KW-0521">NADP</keyword>
<evidence type="ECO:0000256" key="10">
    <source>
        <dbReference type="RuleBase" id="RU003881"/>
    </source>
</evidence>
<dbReference type="GO" id="GO:0005737">
    <property type="term" value="C:cytoplasm"/>
    <property type="evidence" value="ECO:0007669"/>
    <property type="project" value="UniProtKB-SubCell"/>
</dbReference>
<dbReference type="InterPro" id="IPR036249">
    <property type="entry name" value="Thioredoxin-like_sf"/>
</dbReference>
<dbReference type="FunFam" id="3.40.30.10:FF:000002">
    <property type="entry name" value="Alkyl hydroperoxide reductase C"/>
    <property type="match status" value="1"/>
</dbReference>
<dbReference type="GO" id="GO:0004791">
    <property type="term" value="F:thioredoxin-disulfide reductase (NADPH) activity"/>
    <property type="evidence" value="ECO:0007669"/>
    <property type="project" value="UniProtKB-UniRule"/>
</dbReference>
<comment type="caution">
    <text evidence="12">The sequence shown here is derived from an EMBL/GenBank/DDBJ whole genome shotgun (WGS) entry which is preliminary data.</text>
</comment>
<sequence length="475" mass="52536">MNLVTKSAIDFTVPAVLSDGEIVNDFCLSERIKNKYAVLFFYPLDFTFVCPTELISFSNKIEDFSKRGVEVIGVSVDSKFSHCKWRKTPVNDGGIGEVSYTLVSDIKKSISRDYGVLYDDSIALRATFVIDDKFVVRHQSINDLPLGRNIDEFIRIVDAIKHNEEHGEVCPAGWKKGYAAAIYAARANLEPIVVMGMQPGGQLTITTDVENYPGFVSIQGPELMEQMRLHAEQVGAKIIDDEIKSVEQLEDSNKYRFRSSGNINDYYSDAIIIASGAQAKWLGLKSEKEFQGYGVSACATCDGAFFRNKVVAVVGGGNTAVEEAIFLTRFAKEVILIHRRDKLRAEKVMQDRLFKNDKIKVMWNHTVEQILGEENPKKVTGIIVKSTEAQELEVDGVFIAIGHAPNTGIFKGFVEMDQQGYIITKPGTTLTSKAGVFAAGDVQDKVYRQAVVAAGTGCMAALDAEKFLEVSKVFK</sequence>
<dbReference type="InterPro" id="IPR050097">
    <property type="entry name" value="Ferredoxin-NADP_redctase_2"/>
</dbReference>
<evidence type="ECO:0000256" key="4">
    <source>
        <dbReference type="ARBA" id="ARBA00022630"/>
    </source>
</evidence>
<protein>
    <recommendedName>
        <fullName evidence="9">Thioredoxin reductase</fullName>
        <ecNumber evidence="9">1.8.1.9</ecNumber>
    </recommendedName>
</protein>
<dbReference type="Proteomes" id="UP000886998">
    <property type="component" value="Unassembled WGS sequence"/>
</dbReference>
<feature type="domain" description="Thioredoxin" evidence="11">
    <location>
        <begin position="2"/>
        <end position="162"/>
    </location>
</feature>
<dbReference type="InterPro" id="IPR008255">
    <property type="entry name" value="Pyr_nucl-diS_OxRdtase_2_AS"/>
</dbReference>
<dbReference type="PROSITE" id="PS00573">
    <property type="entry name" value="PYRIDINE_REDOX_2"/>
    <property type="match status" value="1"/>
</dbReference>
<evidence type="ECO:0000256" key="2">
    <source>
        <dbReference type="ARBA" id="ARBA00009333"/>
    </source>
</evidence>
<keyword evidence="8 9" id="KW-0676">Redox-active center</keyword>
<evidence type="ECO:0000256" key="3">
    <source>
        <dbReference type="ARBA" id="ARBA00022490"/>
    </source>
</evidence>
<evidence type="ECO:0000256" key="5">
    <source>
        <dbReference type="ARBA" id="ARBA00022827"/>
    </source>
</evidence>
<keyword evidence="4 9" id="KW-0285">Flavoprotein</keyword>
<organism evidence="12 13">
    <name type="scientific">Trichonephila inaurata madagascariensis</name>
    <dbReference type="NCBI Taxonomy" id="2747483"/>
    <lineage>
        <taxon>Eukaryota</taxon>
        <taxon>Metazoa</taxon>
        <taxon>Ecdysozoa</taxon>
        <taxon>Arthropoda</taxon>
        <taxon>Chelicerata</taxon>
        <taxon>Arachnida</taxon>
        <taxon>Araneae</taxon>
        <taxon>Araneomorphae</taxon>
        <taxon>Entelegynae</taxon>
        <taxon>Araneoidea</taxon>
        <taxon>Nephilidae</taxon>
        <taxon>Trichonephila</taxon>
        <taxon>Trichonephila inaurata</taxon>
    </lineage>
</organism>
<name>A0A8X6Y971_9ARAC</name>
<evidence type="ECO:0000259" key="11">
    <source>
        <dbReference type="PROSITE" id="PS51352"/>
    </source>
</evidence>
<evidence type="ECO:0000256" key="9">
    <source>
        <dbReference type="RuleBase" id="RU003880"/>
    </source>
</evidence>
<dbReference type="OrthoDB" id="672at2759"/>
<dbReference type="Pfam" id="PF07992">
    <property type="entry name" value="Pyr_redox_2"/>
    <property type="match status" value="1"/>
</dbReference>
<dbReference type="PROSITE" id="PS51352">
    <property type="entry name" value="THIOREDOXIN_2"/>
    <property type="match status" value="1"/>
</dbReference>
<dbReference type="InterPro" id="IPR005982">
    <property type="entry name" value="Thioredox_Rdtase"/>
</dbReference>
<dbReference type="InterPro" id="IPR000866">
    <property type="entry name" value="AhpC/TSA"/>
</dbReference>
<dbReference type="GO" id="GO:0051920">
    <property type="term" value="F:peroxiredoxin activity"/>
    <property type="evidence" value="ECO:0007669"/>
    <property type="project" value="InterPro"/>
</dbReference>
<dbReference type="InterPro" id="IPR023753">
    <property type="entry name" value="FAD/NAD-binding_dom"/>
</dbReference>
<comment type="catalytic activity">
    <reaction evidence="9">
        <text>[thioredoxin]-dithiol + NADP(+) = [thioredoxin]-disulfide + NADPH + H(+)</text>
        <dbReference type="Rhea" id="RHEA:20345"/>
        <dbReference type="Rhea" id="RHEA-COMP:10698"/>
        <dbReference type="Rhea" id="RHEA-COMP:10700"/>
        <dbReference type="ChEBI" id="CHEBI:15378"/>
        <dbReference type="ChEBI" id="CHEBI:29950"/>
        <dbReference type="ChEBI" id="CHEBI:50058"/>
        <dbReference type="ChEBI" id="CHEBI:57783"/>
        <dbReference type="ChEBI" id="CHEBI:58349"/>
        <dbReference type="EC" id="1.8.1.9"/>
    </reaction>
</comment>